<reference evidence="2 3" key="1">
    <citation type="journal article" date="2015" name="Genome Announc.">
        <title>Expanding the biotechnology potential of lactobacilli through comparative genomics of 213 strains and associated genera.</title>
        <authorList>
            <person name="Sun Z."/>
            <person name="Harris H.M."/>
            <person name="McCann A."/>
            <person name="Guo C."/>
            <person name="Argimon S."/>
            <person name="Zhang W."/>
            <person name="Yang X."/>
            <person name="Jeffery I.B."/>
            <person name="Cooney J.C."/>
            <person name="Kagawa T.F."/>
            <person name="Liu W."/>
            <person name="Song Y."/>
            <person name="Salvetti E."/>
            <person name="Wrobel A."/>
            <person name="Rasinkangas P."/>
            <person name="Parkhill J."/>
            <person name="Rea M.C."/>
            <person name="O'Sullivan O."/>
            <person name="Ritari J."/>
            <person name="Douillard F.P."/>
            <person name="Paul Ross R."/>
            <person name="Yang R."/>
            <person name="Briner A.E."/>
            <person name="Felis G.E."/>
            <person name="de Vos W.M."/>
            <person name="Barrangou R."/>
            <person name="Klaenhammer T.R."/>
            <person name="Caufield P.W."/>
            <person name="Cui Y."/>
            <person name="Zhang H."/>
            <person name="O'Toole P.W."/>
        </authorList>
    </citation>
    <scope>NUCLEOTIDE SEQUENCE [LARGE SCALE GENOMIC DNA]</scope>
    <source>
        <strain evidence="2 3">DSM 23037</strain>
    </source>
</reference>
<dbReference type="RefSeq" id="WP_056974148.1">
    <property type="nucleotide sequence ID" value="NZ_AYZL01000006.1"/>
</dbReference>
<name>A0A0R2DSP3_9LACO</name>
<dbReference type="InterPro" id="IPR038071">
    <property type="entry name" value="UROD/MetE-like_sf"/>
</dbReference>
<keyword evidence="3" id="KW-1185">Reference proteome</keyword>
<dbReference type="SUPFAM" id="SSF51726">
    <property type="entry name" value="UROD/MetE-like"/>
    <property type="match status" value="1"/>
</dbReference>
<sequence>MPKINGTLSHYDTVGSFLRPESLKIAREEFNQNKITQADLTQIENEEIKKLVQKQKEVGLKIVTDGELRRSYWHLDTFWGFDGISHTKQEHGYLFQGVETRNDSAQVSGKIKFNPNHPDLLAFKYLQSLVEHDDELVARQSIPAPAQLYAELVRGPENIEAIGRFYSSEDQLIEDVAQAYHDLIIALYNEGCRHVKLDDCTWGMIADKSFWKTISKDYQDIDRLKALYLSFNNRALADLPEDLAVTTHVCRGNYASTWAASGGYETVADTLFAKENVSAFYLEFDDDRSGDFEPLKHVTPGKEVVLGLITSKKPELESKEVIKSRIKEASQYVPLENLSLSTQCGFASTEEGNHLTEEQQWDKIKLVIEIANEVFAVGKVK</sequence>
<dbReference type="PANTHER" id="PTHR43844">
    <property type="entry name" value="METHIONINE SYNTHASE"/>
    <property type="match status" value="1"/>
</dbReference>
<dbReference type="CDD" id="cd03311">
    <property type="entry name" value="CIMS_C_terminal_like"/>
    <property type="match status" value="1"/>
</dbReference>
<dbReference type="STRING" id="1423744.FC86_GL001196"/>
<evidence type="ECO:0000313" key="3">
    <source>
        <dbReference type="Proteomes" id="UP000051378"/>
    </source>
</evidence>
<dbReference type="AlphaFoldDB" id="A0A0R2DSP3"/>
<dbReference type="Pfam" id="PF01717">
    <property type="entry name" value="Meth_synt_2"/>
    <property type="match status" value="2"/>
</dbReference>
<dbReference type="EMBL" id="AYZL01000006">
    <property type="protein sequence ID" value="KRN04837.1"/>
    <property type="molecule type" value="Genomic_DNA"/>
</dbReference>
<proteinExistence type="predicted"/>
<feature type="domain" description="Cobalamin-independent methionine synthase MetE C-terminal/archaeal" evidence="1">
    <location>
        <begin position="13"/>
        <end position="72"/>
    </location>
</feature>
<dbReference type="PATRIC" id="fig|1423744.4.peg.1227"/>
<gene>
    <name evidence="2" type="ORF">FC86_GL001196</name>
</gene>
<dbReference type="OrthoDB" id="6430685at2"/>
<dbReference type="Gene3D" id="3.20.20.210">
    <property type="match status" value="1"/>
</dbReference>
<dbReference type="GO" id="GO:0003871">
    <property type="term" value="F:5-methyltetrahydropteroyltriglutamate-homocysteine S-methyltransferase activity"/>
    <property type="evidence" value="ECO:0007669"/>
    <property type="project" value="InterPro"/>
</dbReference>
<organism evidence="2 3">
    <name type="scientific">Holzapfeliella floricola DSM 23037 = JCM 16512</name>
    <dbReference type="NCBI Taxonomy" id="1423744"/>
    <lineage>
        <taxon>Bacteria</taxon>
        <taxon>Bacillati</taxon>
        <taxon>Bacillota</taxon>
        <taxon>Bacilli</taxon>
        <taxon>Lactobacillales</taxon>
        <taxon>Lactobacillaceae</taxon>
        <taxon>Holzapfeliella</taxon>
    </lineage>
</organism>
<dbReference type="InterPro" id="IPR002629">
    <property type="entry name" value="Met_Synth_C/arc"/>
</dbReference>
<dbReference type="NCBIfam" id="NF005085">
    <property type="entry name" value="PRK06520.1"/>
    <property type="match status" value="1"/>
</dbReference>
<feature type="domain" description="Cobalamin-independent methionine synthase MetE C-terminal/archaeal" evidence="1">
    <location>
        <begin position="151"/>
        <end position="350"/>
    </location>
</feature>
<dbReference type="Proteomes" id="UP000051378">
    <property type="component" value="Unassembled WGS sequence"/>
</dbReference>
<dbReference type="GO" id="GO:0009086">
    <property type="term" value="P:methionine biosynthetic process"/>
    <property type="evidence" value="ECO:0007669"/>
    <property type="project" value="InterPro"/>
</dbReference>
<evidence type="ECO:0000259" key="1">
    <source>
        <dbReference type="Pfam" id="PF01717"/>
    </source>
</evidence>
<dbReference type="PANTHER" id="PTHR43844:SF1">
    <property type="entry name" value="METHIONINE SYNTHASE"/>
    <property type="match status" value="1"/>
</dbReference>
<comment type="caution">
    <text evidence="2">The sequence shown here is derived from an EMBL/GenBank/DDBJ whole genome shotgun (WGS) entry which is preliminary data.</text>
</comment>
<evidence type="ECO:0000313" key="2">
    <source>
        <dbReference type="EMBL" id="KRN04837.1"/>
    </source>
</evidence>
<protein>
    <submittedName>
        <fullName evidence="2">Methionine synthase</fullName>
    </submittedName>
</protein>
<accession>A0A0R2DSP3</accession>
<dbReference type="GO" id="GO:0008270">
    <property type="term" value="F:zinc ion binding"/>
    <property type="evidence" value="ECO:0007669"/>
    <property type="project" value="InterPro"/>
</dbReference>